<keyword evidence="2" id="KW-1185">Reference proteome</keyword>
<dbReference type="Proteomes" id="UP001218218">
    <property type="component" value="Unassembled WGS sequence"/>
</dbReference>
<dbReference type="AlphaFoldDB" id="A0AAD7A0F8"/>
<protein>
    <submittedName>
        <fullName evidence="1">Uncharacterized protein</fullName>
    </submittedName>
</protein>
<organism evidence="1 2">
    <name type="scientific">Mycena albidolilacea</name>
    <dbReference type="NCBI Taxonomy" id="1033008"/>
    <lineage>
        <taxon>Eukaryota</taxon>
        <taxon>Fungi</taxon>
        <taxon>Dikarya</taxon>
        <taxon>Basidiomycota</taxon>
        <taxon>Agaricomycotina</taxon>
        <taxon>Agaricomycetes</taxon>
        <taxon>Agaricomycetidae</taxon>
        <taxon>Agaricales</taxon>
        <taxon>Marasmiineae</taxon>
        <taxon>Mycenaceae</taxon>
        <taxon>Mycena</taxon>
    </lineage>
</organism>
<dbReference type="EMBL" id="JARIHO010000020">
    <property type="protein sequence ID" value="KAJ7347061.1"/>
    <property type="molecule type" value="Genomic_DNA"/>
</dbReference>
<sequence>YWSLDSFGIERLSIDHATSLGFPSIQITMEVDGFSWSSSVYDAIRQFHQANGFDPNSQYLARYLGIPLFDI</sequence>
<gene>
    <name evidence="1" type="ORF">DFH08DRAFT_662564</name>
</gene>
<proteinExistence type="predicted"/>
<feature type="non-terminal residue" evidence="1">
    <location>
        <position position="1"/>
    </location>
</feature>
<evidence type="ECO:0000313" key="1">
    <source>
        <dbReference type="EMBL" id="KAJ7347061.1"/>
    </source>
</evidence>
<feature type="non-terminal residue" evidence="1">
    <location>
        <position position="71"/>
    </location>
</feature>
<comment type="caution">
    <text evidence="1">The sequence shown here is derived from an EMBL/GenBank/DDBJ whole genome shotgun (WGS) entry which is preliminary data.</text>
</comment>
<evidence type="ECO:0000313" key="2">
    <source>
        <dbReference type="Proteomes" id="UP001218218"/>
    </source>
</evidence>
<accession>A0AAD7A0F8</accession>
<name>A0AAD7A0F8_9AGAR</name>
<reference evidence="1" key="1">
    <citation type="submission" date="2023-03" db="EMBL/GenBank/DDBJ databases">
        <title>Massive genome expansion in bonnet fungi (Mycena s.s.) driven by repeated elements and novel gene families across ecological guilds.</title>
        <authorList>
            <consortium name="Lawrence Berkeley National Laboratory"/>
            <person name="Harder C.B."/>
            <person name="Miyauchi S."/>
            <person name="Viragh M."/>
            <person name="Kuo A."/>
            <person name="Thoen E."/>
            <person name="Andreopoulos B."/>
            <person name="Lu D."/>
            <person name="Skrede I."/>
            <person name="Drula E."/>
            <person name="Henrissat B."/>
            <person name="Morin E."/>
            <person name="Kohler A."/>
            <person name="Barry K."/>
            <person name="LaButti K."/>
            <person name="Morin E."/>
            <person name="Salamov A."/>
            <person name="Lipzen A."/>
            <person name="Mereny Z."/>
            <person name="Hegedus B."/>
            <person name="Baldrian P."/>
            <person name="Stursova M."/>
            <person name="Weitz H."/>
            <person name="Taylor A."/>
            <person name="Grigoriev I.V."/>
            <person name="Nagy L.G."/>
            <person name="Martin F."/>
            <person name="Kauserud H."/>
        </authorList>
    </citation>
    <scope>NUCLEOTIDE SEQUENCE</scope>
    <source>
        <strain evidence="1">CBHHK002</strain>
    </source>
</reference>